<dbReference type="AlphaFoldDB" id="A0A1M4ZK17"/>
<sequence length="60" mass="6653">MKKLTRSKLKAIKGSLSCAGCPIRNNYGPGSEYSNTCEQYFALSQNCQMCVDVSAYCFEN</sequence>
<evidence type="ECO:0000313" key="2">
    <source>
        <dbReference type="Proteomes" id="UP000184518"/>
    </source>
</evidence>
<name>A0A1M4ZK17_9FLAO</name>
<protein>
    <submittedName>
        <fullName evidence="1">Uncharacterized protein</fullName>
    </submittedName>
</protein>
<proteinExistence type="predicted"/>
<organism evidence="1 2">
    <name type="scientific">Chryseobacterium arachidis</name>
    <dbReference type="NCBI Taxonomy" id="1416778"/>
    <lineage>
        <taxon>Bacteria</taxon>
        <taxon>Pseudomonadati</taxon>
        <taxon>Bacteroidota</taxon>
        <taxon>Flavobacteriia</taxon>
        <taxon>Flavobacteriales</taxon>
        <taxon>Weeksellaceae</taxon>
        <taxon>Chryseobacterium group</taxon>
        <taxon>Chryseobacterium</taxon>
    </lineage>
</organism>
<reference evidence="2" key="1">
    <citation type="submission" date="2016-11" db="EMBL/GenBank/DDBJ databases">
        <authorList>
            <person name="Varghese N."/>
            <person name="Submissions S."/>
        </authorList>
    </citation>
    <scope>NUCLEOTIDE SEQUENCE [LARGE SCALE GENOMIC DNA]</scope>
    <source>
        <strain evidence="2">DSM 27619</strain>
    </source>
</reference>
<evidence type="ECO:0000313" key="1">
    <source>
        <dbReference type="EMBL" id="SHF18305.1"/>
    </source>
</evidence>
<dbReference type="OrthoDB" id="1264886at2"/>
<dbReference type="RefSeq" id="WP_072954882.1">
    <property type="nucleotide sequence ID" value="NZ_FQUT01000003.1"/>
</dbReference>
<dbReference type="Proteomes" id="UP000184518">
    <property type="component" value="Unassembled WGS sequence"/>
</dbReference>
<gene>
    <name evidence="1" type="ORF">SAMN05443633_103184</name>
</gene>
<dbReference type="EMBL" id="FQUT01000003">
    <property type="protein sequence ID" value="SHF18305.1"/>
    <property type="molecule type" value="Genomic_DNA"/>
</dbReference>
<dbReference type="STRING" id="1416778.SAMN05443633_103184"/>
<keyword evidence="2" id="KW-1185">Reference proteome</keyword>
<accession>A0A1M4ZK17</accession>